<accession>A0A7C8GQL4</accession>
<dbReference type="PIRSF" id="PIRSF019083">
    <property type="entry name" value="UCP019083_VanZ"/>
    <property type="match status" value="1"/>
</dbReference>
<dbReference type="NCBIfam" id="NF037970">
    <property type="entry name" value="vanZ_1"/>
    <property type="match status" value="1"/>
</dbReference>
<feature type="transmembrane region" description="Helical" evidence="1">
    <location>
        <begin position="91"/>
        <end position="108"/>
    </location>
</feature>
<dbReference type="InterPro" id="IPR016747">
    <property type="entry name" value="Phosphotransbutyrylase"/>
</dbReference>
<evidence type="ECO:0000313" key="3">
    <source>
        <dbReference type="EMBL" id="KAB8126362.1"/>
    </source>
</evidence>
<dbReference type="InterPro" id="IPR006976">
    <property type="entry name" value="VanZ-like"/>
</dbReference>
<dbReference type="OrthoDB" id="291892at2"/>
<keyword evidence="1" id="KW-1133">Transmembrane helix</keyword>
<feature type="domain" description="VanZ-like" evidence="2">
    <location>
        <begin position="7"/>
        <end position="142"/>
    </location>
</feature>
<keyword evidence="4" id="KW-1185">Reference proteome</keyword>
<dbReference type="Proteomes" id="UP000480246">
    <property type="component" value="Unassembled WGS sequence"/>
</dbReference>
<name>A0A7C8GQL4_9BACI</name>
<reference evidence="3 4" key="1">
    <citation type="submission" date="2019-10" db="EMBL/GenBank/DDBJ databases">
        <title>Gracilibacillus sp. nov. isolated from rice seeds.</title>
        <authorList>
            <person name="He S."/>
        </authorList>
    </citation>
    <scope>NUCLEOTIDE SEQUENCE [LARGE SCALE GENOMIC DNA]</scope>
    <source>
        <strain evidence="3 4">TD8</strain>
    </source>
</reference>
<feature type="transmembrane region" description="Helical" evidence="1">
    <location>
        <begin position="5"/>
        <end position="22"/>
    </location>
</feature>
<proteinExistence type="predicted"/>
<keyword evidence="1" id="KW-0472">Membrane</keyword>
<evidence type="ECO:0000313" key="4">
    <source>
        <dbReference type="Proteomes" id="UP000480246"/>
    </source>
</evidence>
<dbReference type="Pfam" id="PF04892">
    <property type="entry name" value="VanZ"/>
    <property type="match status" value="1"/>
</dbReference>
<dbReference type="AlphaFoldDB" id="A0A7C8GQL4"/>
<dbReference type="RefSeq" id="WP_153406657.1">
    <property type="nucleotide sequence ID" value="NZ_ML762450.1"/>
</dbReference>
<comment type="caution">
    <text evidence="3">The sequence shown here is derived from an EMBL/GenBank/DDBJ whole genome shotgun (WGS) entry which is preliminary data.</text>
</comment>
<feature type="transmembrane region" description="Helical" evidence="1">
    <location>
        <begin position="120"/>
        <end position="142"/>
    </location>
</feature>
<dbReference type="EMBL" id="WEID01000109">
    <property type="protein sequence ID" value="KAB8126362.1"/>
    <property type="molecule type" value="Genomic_DNA"/>
</dbReference>
<organism evidence="3 4">
    <name type="scientific">Gracilibacillus oryzae</name>
    <dbReference type="NCBI Taxonomy" id="1672701"/>
    <lineage>
        <taxon>Bacteria</taxon>
        <taxon>Bacillati</taxon>
        <taxon>Bacillota</taxon>
        <taxon>Bacilli</taxon>
        <taxon>Bacillales</taxon>
        <taxon>Bacillaceae</taxon>
        <taxon>Gracilibacillus</taxon>
    </lineage>
</organism>
<evidence type="ECO:0000259" key="2">
    <source>
        <dbReference type="Pfam" id="PF04892"/>
    </source>
</evidence>
<sequence length="152" mass="17468">MYKYLSWIAVIVCMGFIFYLSHQPATTSNQLSTGVTHFIINLAENIFPDVSNAQDVRLNSKIRKFAHFFIYFIFSLLVMYALQKSRKGSHLIQHVFLTITICISYAVLDEMHQLFIIGRGAQITDVFIDSLGVFSGIFVYLLTSRRTISNER</sequence>
<evidence type="ECO:0000256" key="1">
    <source>
        <dbReference type="SAM" id="Phobius"/>
    </source>
</evidence>
<protein>
    <submittedName>
        <fullName evidence="3">VanZ family protein</fullName>
    </submittedName>
</protein>
<gene>
    <name evidence="3" type="ORF">F9U64_20060</name>
</gene>
<keyword evidence="1" id="KW-0812">Transmembrane</keyword>
<feature type="transmembrane region" description="Helical" evidence="1">
    <location>
        <begin position="65"/>
        <end position="82"/>
    </location>
</feature>